<keyword evidence="3" id="KW-1185">Reference proteome</keyword>
<name>A0A445D8K2_ARAHY</name>
<dbReference type="Proteomes" id="UP000289738">
    <property type="component" value="Chromosome A05"/>
</dbReference>
<evidence type="ECO:0000256" key="1">
    <source>
        <dbReference type="SAM" id="MobiDB-lite"/>
    </source>
</evidence>
<accession>A0A445D8K2</accession>
<dbReference type="EMBL" id="SDMP01000005">
    <property type="protein sequence ID" value="RYR59497.1"/>
    <property type="molecule type" value="Genomic_DNA"/>
</dbReference>
<evidence type="ECO:0000313" key="2">
    <source>
        <dbReference type="EMBL" id="RYR59497.1"/>
    </source>
</evidence>
<protein>
    <submittedName>
        <fullName evidence="2">Uncharacterized protein</fullName>
    </submittedName>
</protein>
<comment type="caution">
    <text evidence="2">The sequence shown here is derived from an EMBL/GenBank/DDBJ whole genome shotgun (WGS) entry which is preliminary data.</text>
</comment>
<dbReference type="PANTHER" id="PTHR33144:SF25">
    <property type="entry name" value="DUF4216 DOMAIN-CONTAINING PROTEIN"/>
    <property type="match status" value="1"/>
</dbReference>
<dbReference type="AlphaFoldDB" id="A0A445D8K2"/>
<feature type="compositionally biased region" description="Polar residues" evidence="1">
    <location>
        <begin position="60"/>
        <end position="70"/>
    </location>
</feature>
<dbReference type="PANTHER" id="PTHR33144">
    <property type="entry name" value="OS10G0409366 PROTEIN-RELATED"/>
    <property type="match status" value="1"/>
</dbReference>
<proteinExistence type="predicted"/>
<organism evidence="2 3">
    <name type="scientific">Arachis hypogaea</name>
    <name type="common">Peanut</name>
    <dbReference type="NCBI Taxonomy" id="3818"/>
    <lineage>
        <taxon>Eukaryota</taxon>
        <taxon>Viridiplantae</taxon>
        <taxon>Streptophyta</taxon>
        <taxon>Embryophyta</taxon>
        <taxon>Tracheophyta</taxon>
        <taxon>Spermatophyta</taxon>
        <taxon>Magnoliopsida</taxon>
        <taxon>eudicotyledons</taxon>
        <taxon>Gunneridae</taxon>
        <taxon>Pentapetalae</taxon>
        <taxon>rosids</taxon>
        <taxon>fabids</taxon>
        <taxon>Fabales</taxon>
        <taxon>Fabaceae</taxon>
        <taxon>Papilionoideae</taxon>
        <taxon>50 kb inversion clade</taxon>
        <taxon>dalbergioids sensu lato</taxon>
        <taxon>Dalbergieae</taxon>
        <taxon>Pterocarpus clade</taxon>
        <taxon>Arachis</taxon>
    </lineage>
</organism>
<evidence type="ECO:0000313" key="3">
    <source>
        <dbReference type="Proteomes" id="UP000289738"/>
    </source>
</evidence>
<reference evidence="2 3" key="1">
    <citation type="submission" date="2019-01" db="EMBL/GenBank/DDBJ databases">
        <title>Sequencing of cultivated peanut Arachis hypogaea provides insights into genome evolution and oil improvement.</title>
        <authorList>
            <person name="Chen X."/>
        </authorList>
    </citation>
    <scope>NUCLEOTIDE SEQUENCE [LARGE SCALE GENOMIC DNA]</scope>
    <source>
        <strain evidence="3">cv. Fuhuasheng</strain>
        <tissue evidence="2">Leaves</tissue>
    </source>
</reference>
<sequence>MSRDNIQTESEEPGEVVLDSLEGEDVVHRDDSQILPDSGDSVPPTSHHFLLPCSVPRPAPQTSTNNSQDSELGHVNLAADAHDVDSLEQEADDPFVNTRSQSRKGRKTTEFWEVKIIADKNKHEEAMERPNGRKVVHRFNSAKQAIRDKAGLLSGVLGLLGSNYGKFPICKESWHKITTKDKVYNECVKQIFHFDEDSEGTIKKNILKSMGKSWKEGRLSNIRRKLIESIRDGSLSIAPKLRRRYSNISSIHHNTIYLASSLFKSVSNRPLSSMDQQKKCRKNAINRSKQLYTHTGRSKNFARRMEEEVLNSLLNYFYNLRYLGCVEYGDGLNFANTFGTTREKSR</sequence>
<gene>
    <name evidence="2" type="ORF">Ahy_A05g025391</name>
</gene>
<feature type="region of interest" description="Disordered" evidence="1">
    <location>
        <begin position="1"/>
        <end position="70"/>
    </location>
</feature>